<protein>
    <recommendedName>
        <fullName evidence="4">Neutral zinc metallopeptidase</fullName>
    </recommendedName>
</protein>
<proteinExistence type="predicted"/>
<dbReference type="RefSeq" id="WP_108984046.1">
    <property type="nucleotide sequence ID" value="NZ_BFBR01000002.1"/>
</dbReference>
<evidence type="ECO:0000313" key="3">
    <source>
        <dbReference type="Proteomes" id="UP000245086"/>
    </source>
</evidence>
<feature type="transmembrane region" description="Helical" evidence="1">
    <location>
        <begin position="6"/>
        <end position="23"/>
    </location>
</feature>
<dbReference type="Proteomes" id="UP000245086">
    <property type="component" value="Unassembled WGS sequence"/>
</dbReference>
<dbReference type="EMBL" id="BFBR01000002">
    <property type="protein sequence ID" value="GBF57171.1"/>
    <property type="molecule type" value="Genomic_DNA"/>
</dbReference>
<name>A0A2P2E7Y4_9PROT</name>
<feature type="transmembrane region" description="Helical" evidence="1">
    <location>
        <begin position="123"/>
        <end position="142"/>
    </location>
</feature>
<reference evidence="2 3" key="1">
    <citation type="journal article" date="2018" name="Genome Announc.">
        <title>Draft Genome Sequence of "Candidatus Phycosocius bacilliformis," an Alphaproteobacterial Ectosymbiont of the Hydrocarbon-Producing Green Alga Botryococcus braunii.</title>
        <authorList>
            <person name="Tanabe Y."/>
            <person name="Yamaguchi H."/>
            <person name="Watanabe M.M."/>
        </authorList>
    </citation>
    <scope>NUCLEOTIDE SEQUENCE [LARGE SCALE GENOMIC DNA]</scope>
    <source>
        <strain evidence="2 3">BOTRYCO-2</strain>
    </source>
</reference>
<comment type="caution">
    <text evidence="2">The sequence shown here is derived from an EMBL/GenBank/DDBJ whole genome shotgun (WGS) entry which is preliminary data.</text>
</comment>
<feature type="transmembrane region" description="Helical" evidence="1">
    <location>
        <begin position="148"/>
        <end position="170"/>
    </location>
</feature>
<evidence type="ECO:0000256" key="1">
    <source>
        <dbReference type="SAM" id="Phobius"/>
    </source>
</evidence>
<dbReference type="Pfam" id="PF04298">
    <property type="entry name" value="Zn_peptidase_2"/>
    <property type="match status" value="1"/>
</dbReference>
<dbReference type="PANTHER" id="PTHR36434:SF1">
    <property type="entry name" value="MEMBRANE PROTEASE YUGP-RELATED"/>
    <property type="match status" value="1"/>
</dbReference>
<gene>
    <name evidence="2" type="ORF">PbB2_00831</name>
</gene>
<dbReference type="PANTHER" id="PTHR36434">
    <property type="entry name" value="MEMBRANE PROTEASE YUGP-RELATED"/>
    <property type="match status" value="1"/>
</dbReference>
<accession>A0A2P2E7Y4</accession>
<evidence type="ECO:0000313" key="2">
    <source>
        <dbReference type="EMBL" id="GBF57171.1"/>
    </source>
</evidence>
<evidence type="ECO:0008006" key="4">
    <source>
        <dbReference type="Google" id="ProtNLM"/>
    </source>
</evidence>
<keyword evidence="1" id="KW-1133">Transmembrane helix</keyword>
<keyword evidence="3" id="KW-1185">Reference proteome</keyword>
<dbReference type="InterPro" id="IPR007395">
    <property type="entry name" value="Zn_peptidase_2"/>
</dbReference>
<organism evidence="2 3">
    <name type="scientific">Candidatus Phycosocius bacilliformis</name>
    <dbReference type="NCBI Taxonomy" id="1445552"/>
    <lineage>
        <taxon>Bacteria</taxon>
        <taxon>Pseudomonadati</taxon>
        <taxon>Pseudomonadota</taxon>
        <taxon>Alphaproteobacteria</taxon>
        <taxon>Caulobacterales</taxon>
        <taxon>Caulobacterales incertae sedis</taxon>
        <taxon>Candidatus Phycosocius</taxon>
    </lineage>
</organism>
<keyword evidence="1" id="KW-0472">Membrane</keyword>
<keyword evidence="1" id="KW-0812">Transmembrane</keyword>
<dbReference type="OrthoDB" id="9805386at2"/>
<sequence>MPILILLGIVGLLALIYGPQYWVRRVMARHSAHRPDFPGTGGELARFLLDQADLKEIGLEETLAGTDHYDPIARVVRLSPDNLNGRSVTAVAVAAHEVGHAIQHRDGDPFLVTRTRWAVGLAGLDKVAFGLLISIPLIGIIVKSPLIAMAQIVAIFVLLSGRVLMHVLTLPMEIDASFKRALPVLEHGGFLHGEDLNSARQVLKAAAGTYIASALATLLDVVRWIR</sequence>
<dbReference type="AlphaFoldDB" id="A0A2P2E7Y4"/>